<proteinExistence type="inferred from homology"/>
<comment type="subcellular location">
    <subcellularLocation>
        <location evidence="1 14">Endoplasmic reticulum membrane</location>
        <topology evidence="1 14">Multi-pass membrane protein</topology>
    </subcellularLocation>
</comment>
<dbReference type="Pfam" id="PF01435">
    <property type="entry name" value="Peptidase_M48"/>
    <property type="match status" value="1"/>
</dbReference>
<dbReference type="EMBL" id="VJMH01005250">
    <property type="protein sequence ID" value="KAF0698279.1"/>
    <property type="molecule type" value="Genomic_DNA"/>
</dbReference>
<evidence type="ECO:0000256" key="2">
    <source>
        <dbReference type="ARBA" id="ARBA00022670"/>
    </source>
</evidence>
<accession>A0A485KRY0</accession>
<feature type="binding site" evidence="13">
    <location>
        <position position="328"/>
    </location>
    <ligand>
        <name>Zn(2+)</name>
        <dbReference type="ChEBI" id="CHEBI:29105"/>
        <note>catalytic</note>
    </ligand>
</feature>
<evidence type="ECO:0000256" key="12">
    <source>
        <dbReference type="PIRSR" id="PIRSR627057-1"/>
    </source>
</evidence>
<comment type="similarity">
    <text evidence="14">Belongs to the peptidase M48A family.</text>
</comment>
<keyword evidence="7 13" id="KW-0862">Zinc</keyword>
<evidence type="ECO:0000256" key="4">
    <source>
        <dbReference type="ARBA" id="ARBA00022723"/>
    </source>
</evidence>
<evidence type="ECO:0000313" key="18">
    <source>
        <dbReference type="EMBL" id="VFT87939.1"/>
    </source>
</evidence>
<keyword evidence="9 14" id="KW-0482">Metalloprotease</keyword>
<dbReference type="GO" id="GO:0046872">
    <property type="term" value="F:metal ion binding"/>
    <property type="evidence" value="ECO:0007669"/>
    <property type="project" value="UniProtKB-UniRule"/>
</dbReference>
<keyword evidence="10 14" id="KW-0472">Membrane</keyword>
<feature type="transmembrane region" description="Helical" evidence="14">
    <location>
        <begin position="109"/>
        <end position="130"/>
    </location>
</feature>
<feature type="active site" description="Proton donor" evidence="12">
    <location>
        <position position="414"/>
    </location>
</feature>
<evidence type="ECO:0000256" key="8">
    <source>
        <dbReference type="ARBA" id="ARBA00022989"/>
    </source>
</evidence>
<dbReference type="InterPro" id="IPR001915">
    <property type="entry name" value="Peptidase_M48"/>
</dbReference>
<dbReference type="Gene3D" id="3.30.2010.10">
    <property type="entry name" value="Metalloproteases ('zincins'), catalytic domain"/>
    <property type="match status" value="1"/>
</dbReference>
<dbReference type="Proteomes" id="UP000332933">
    <property type="component" value="Unassembled WGS sequence"/>
</dbReference>
<evidence type="ECO:0000313" key="19">
    <source>
        <dbReference type="Proteomes" id="UP000332933"/>
    </source>
</evidence>
<feature type="binding site" evidence="13">
    <location>
        <position position="332"/>
    </location>
    <ligand>
        <name>Zn(2+)</name>
        <dbReference type="ChEBI" id="CHEBI:29105"/>
        <note>catalytic</note>
    </ligand>
</feature>
<evidence type="ECO:0000256" key="6">
    <source>
        <dbReference type="ARBA" id="ARBA00022824"/>
    </source>
</evidence>
<dbReference type="OrthoDB" id="360839at2759"/>
<dbReference type="GO" id="GO:0005789">
    <property type="term" value="C:endoplasmic reticulum membrane"/>
    <property type="evidence" value="ECO:0007669"/>
    <property type="project" value="UniProtKB-SubCell"/>
</dbReference>
<dbReference type="PANTHER" id="PTHR10120">
    <property type="entry name" value="CAAX PRENYL PROTEASE 1"/>
    <property type="match status" value="1"/>
</dbReference>
<dbReference type="InterPro" id="IPR027057">
    <property type="entry name" value="CAXX_Prtase_1"/>
</dbReference>
<dbReference type="EC" id="3.4.24.84" evidence="14"/>
<keyword evidence="19" id="KW-1185">Reference proteome</keyword>
<evidence type="ECO:0000256" key="1">
    <source>
        <dbReference type="ARBA" id="ARBA00004477"/>
    </source>
</evidence>
<evidence type="ECO:0000259" key="15">
    <source>
        <dbReference type="Pfam" id="PF01435"/>
    </source>
</evidence>
<dbReference type="GO" id="GO:0004222">
    <property type="term" value="F:metalloendopeptidase activity"/>
    <property type="evidence" value="ECO:0007669"/>
    <property type="project" value="UniProtKB-UniRule"/>
</dbReference>
<keyword evidence="8 14" id="KW-1133">Transmembrane helix</keyword>
<evidence type="ECO:0000256" key="11">
    <source>
        <dbReference type="ARBA" id="ARBA00044456"/>
    </source>
</evidence>
<dbReference type="CDD" id="cd07343">
    <property type="entry name" value="M48A_Zmpste24p_like"/>
    <property type="match status" value="1"/>
</dbReference>
<keyword evidence="4 13" id="KW-0479">Metal-binding</keyword>
<keyword evidence="5 14" id="KW-0378">Hydrolase</keyword>
<reference evidence="18 19" key="1">
    <citation type="submission" date="2019-03" db="EMBL/GenBank/DDBJ databases">
        <authorList>
            <person name="Gaulin E."/>
            <person name="Dumas B."/>
        </authorList>
    </citation>
    <scope>NUCLEOTIDE SEQUENCE [LARGE SCALE GENOMIC DNA]</scope>
    <source>
        <strain evidence="18">CBS 568.67</strain>
    </source>
</reference>
<dbReference type="GO" id="GO:0071586">
    <property type="term" value="P:CAAX-box protein processing"/>
    <property type="evidence" value="ECO:0007669"/>
    <property type="project" value="UniProtKB-UniRule"/>
</dbReference>
<name>A0A485KRY0_9STRA</name>
<feature type="transmembrane region" description="Helical" evidence="14">
    <location>
        <begin position="339"/>
        <end position="357"/>
    </location>
</feature>
<evidence type="ECO:0000256" key="7">
    <source>
        <dbReference type="ARBA" id="ARBA00022833"/>
    </source>
</evidence>
<evidence type="ECO:0000256" key="10">
    <source>
        <dbReference type="ARBA" id="ARBA00023136"/>
    </source>
</evidence>
<reference evidence="17" key="2">
    <citation type="submission" date="2019-06" db="EMBL/GenBank/DDBJ databases">
        <title>Genomics analysis of Aphanomyces spp. identifies a new class of oomycete effector associated with host adaptation.</title>
        <authorList>
            <person name="Gaulin E."/>
        </authorList>
    </citation>
    <scope>NUCLEOTIDE SEQUENCE</scope>
    <source>
        <strain evidence="17">CBS 578.67</strain>
    </source>
</reference>
<evidence type="ECO:0000256" key="13">
    <source>
        <dbReference type="PIRSR" id="PIRSR627057-2"/>
    </source>
</evidence>
<evidence type="ECO:0000259" key="16">
    <source>
        <dbReference type="Pfam" id="PF16491"/>
    </source>
</evidence>
<keyword evidence="6 14" id="KW-0256">Endoplasmic reticulum</keyword>
<gene>
    <name evidence="18" type="primary">Aste57867_11072</name>
    <name evidence="17" type="ORF">As57867_011030</name>
    <name evidence="18" type="ORF">ASTE57867_11072</name>
</gene>
<evidence type="ECO:0000313" key="17">
    <source>
        <dbReference type="EMBL" id="KAF0698279.1"/>
    </source>
</evidence>
<dbReference type="FunFam" id="3.30.2010.10:FF:000002">
    <property type="entry name" value="CAAX prenyl protease"/>
    <property type="match status" value="1"/>
</dbReference>
<sequence length="477" mass="53888">MVETWFHEDGWRASTVPYLEGTLAFVCITHAFEMYLDYRQHLKLEEKTLPEKLCQAIQRVDEQNAHRVASTTDGELTEVTTTAPSLLQQTQDKFEKSRLYGLDKSRFKFVHDAFFFAEGLAMVLLGYMPYMWQTSARILMYFGYSHHDEILLSLVFVTLSSVKDVCLSLPFDVYSHFVVEERHGFNKLTLRLFATDKVKGLSLGLVIGYPLLAALVAIIRWGGDAFVLYVWAFTFAFTLIMMTIYPAFIMPLFNKFTPLADGSLRVAIEALASSLQFPLTKLFVCDGSTRSSHSNAYLFGMFNNKRIVLYDTLLAQATQDEIVAILAHELGHWKRWHTVQGLVIQQIYLVAMFAVFGRCMHDRNLFASFGFYGGHPLPIVVGLTLFLTTVWAPVDKVLSYALTAHSRANEFEADAFAVDLGYGEPLQSGLTKISLENLSNMNPDKLYSAYHYIHPPLAERLAAVGARTTGAAHKKFV</sequence>
<feature type="transmembrane region" description="Helical" evidence="14">
    <location>
        <begin position="377"/>
        <end position="394"/>
    </location>
</feature>
<keyword evidence="2 14" id="KW-0645">Protease</keyword>
<comment type="catalytic activity">
    <reaction evidence="11 14">
        <text>Hydrolyzes the peptide bond -P2-(S-farnesyl or geranylgeranyl)C-P1'-P2'-P3'-COOH where P1' and P2' are amino acids with aliphatic side chains and P3' is any C-terminal residue.</text>
        <dbReference type="EC" id="3.4.24.84"/>
    </reaction>
</comment>
<organism evidence="18 19">
    <name type="scientific">Aphanomyces stellatus</name>
    <dbReference type="NCBI Taxonomy" id="120398"/>
    <lineage>
        <taxon>Eukaryota</taxon>
        <taxon>Sar</taxon>
        <taxon>Stramenopiles</taxon>
        <taxon>Oomycota</taxon>
        <taxon>Saprolegniomycetes</taxon>
        <taxon>Saprolegniales</taxon>
        <taxon>Verrucalvaceae</taxon>
        <taxon>Aphanomyces</taxon>
    </lineage>
</organism>
<feature type="domain" description="CAAX prenyl protease 1 N-terminal" evidence="16">
    <location>
        <begin position="84"/>
        <end position="255"/>
    </location>
</feature>
<keyword evidence="3 14" id="KW-0812">Transmembrane</keyword>
<feature type="active site" evidence="12">
    <location>
        <position position="329"/>
    </location>
</feature>
<comment type="cofactor">
    <cofactor evidence="13 14">
        <name>Zn(2+)</name>
        <dbReference type="ChEBI" id="CHEBI:29105"/>
    </cofactor>
    <text evidence="13 14">Binds 1 zinc ion per subunit.</text>
</comment>
<evidence type="ECO:0000256" key="5">
    <source>
        <dbReference type="ARBA" id="ARBA00022801"/>
    </source>
</evidence>
<protein>
    <recommendedName>
        <fullName evidence="14">CAAX prenyl protease</fullName>
        <ecNumber evidence="14">3.4.24.84</ecNumber>
    </recommendedName>
</protein>
<comment type="function">
    <text evidence="14">Proteolytically removes the C-terminal three residues of farnesylated proteins.</text>
</comment>
<evidence type="ECO:0000256" key="9">
    <source>
        <dbReference type="ARBA" id="ARBA00023049"/>
    </source>
</evidence>
<dbReference type="InterPro" id="IPR032456">
    <property type="entry name" value="Peptidase_M48_N"/>
</dbReference>
<evidence type="ECO:0000256" key="14">
    <source>
        <dbReference type="RuleBase" id="RU366005"/>
    </source>
</evidence>
<dbReference type="AlphaFoldDB" id="A0A485KRY0"/>
<feature type="domain" description="Peptidase M48" evidence="15">
    <location>
        <begin position="260"/>
        <end position="466"/>
    </location>
</feature>
<dbReference type="Pfam" id="PF16491">
    <property type="entry name" value="Peptidase_M48_N"/>
    <property type="match status" value="1"/>
</dbReference>
<feature type="transmembrane region" description="Helical" evidence="14">
    <location>
        <begin position="228"/>
        <end position="248"/>
    </location>
</feature>
<evidence type="ECO:0000256" key="3">
    <source>
        <dbReference type="ARBA" id="ARBA00022692"/>
    </source>
</evidence>
<feature type="transmembrane region" description="Helical" evidence="14">
    <location>
        <begin position="200"/>
        <end position="222"/>
    </location>
</feature>
<dbReference type="EMBL" id="CAADRA010005271">
    <property type="protein sequence ID" value="VFT87939.1"/>
    <property type="molecule type" value="Genomic_DNA"/>
</dbReference>
<feature type="binding site" evidence="13">
    <location>
        <position position="410"/>
    </location>
    <ligand>
        <name>Zn(2+)</name>
        <dbReference type="ChEBI" id="CHEBI:29105"/>
        <note>catalytic</note>
    </ligand>
</feature>